<dbReference type="AlphaFoldDB" id="A0A0F6W613"/>
<dbReference type="InterPro" id="IPR008538">
    <property type="entry name" value="Uma2"/>
</dbReference>
<dbReference type="InterPro" id="IPR011335">
    <property type="entry name" value="Restrct_endonuc-II-like"/>
</dbReference>
<sequence length="192" mass="21250">MEPARKTRFTEDEYLAIERASEQKHELIDGEIYATAGGTPRHALVSVNVATALSNALRDRPCVVLSSDQRVAVRSTGMYTYPDVTVVCGTSRFHDKDANTLINPTLIVEVLSSGTETHDRGAKLAHYRRLDSVQEVLLVVPEERRVETHRRIEGGQWISSPLDPASAPRIELASIDVALAWDDVYAKVELLG</sequence>
<evidence type="ECO:0000313" key="2">
    <source>
        <dbReference type="EMBL" id="AKF08177.1"/>
    </source>
</evidence>
<accession>A0A0F6W613</accession>
<dbReference type="STRING" id="927083.DB32_005326"/>
<evidence type="ECO:0000259" key="1">
    <source>
        <dbReference type="Pfam" id="PF05685"/>
    </source>
</evidence>
<name>A0A0F6W613_9BACT</name>
<dbReference type="PANTHER" id="PTHR36558">
    <property type="entry name" value="GLR1098 PROTEIN"/>
    <property type="match status" value="1"/>
</dbReference>
<protein>
    <recommendedName>
        <fullName evidence="1">Putative restriction endonuclease domain-containing protein</fullName>
    </recommendedName>
</protein>
<dbReference type="PANTHER" id="PTHR36558:SF1">
    <property type="entry name" value="RESTRICTION ENDONUCLEASE DOMAIN-CONTAINING PROTEIN-RELATED"/>
    <property type="match status" value="1"/>
</dbReference>
<keyword evidence="3" id="KW-1185">Reference proteome</keyword>
<feature type="domain" description="Putative restriction endonuclease" evidence="1">
    <location>
        <begin position="12"/>
        <end position="162"/>
    </location>
</feature>
<dbReference type="Gene3D" id="3.90.1570.10">
    <property type="entry name" value="tt1808, chain A"/>
    <property type="match status" value="1"/>
</dbReference>
<dbReference type="OrthoDB" id="5503005at2"/>
<dbReference type="Pfam" id="PF05685">
    <property type="entry name" value="Uma2"/>
    <property type="match status" value="1"/>
</dbReference>
<dbReference type="CDD" id="cd06260">
    <property type="entry name" value="DUF820-like"/>
    <property type="match status" value="1"/>
</dbReference>
<dbReference type="EMBL" id="CP011125">
    <property type="protein sequence ID" value="AKF08177.1"/>
    <property type="molecule type" value="Genomic_DNA"/>
</dbReference>
<dbReference type="SUPFAM" id="SSF52980">
    <property type="entry name" value="Restriction endonuclease-like"/>
    <property type="match status" value="1"/>
</dbReference>
<proteinExistence type="predicted"/>
<reference evidence="2 3" key="1">
    <citation type="submission" date="2015-03" db="EMBL/GenBank/DDBJ databases">
        <title>Genome assembly of Sandaracinus amylolyticus DSM 53668.</title>
        <authorList>
            <person name="Sharma G."/>
            <person name="Subramanian S."/>
        </authorList>
    </citation>
    <scope>NUCLEOTIDE SEQUENCE [LARGE SCALE GENOMIC DNA]</scope>
    <source>
        <strain evidence="2 3">DSM 53668</strain>
    </source>
</reference>
<dbReference type="InterPro" id="IPR012296">
    <property type="entry name" value="Nuclease_put_TT1808"/>
</dbReference>
<dbReference type="Proteomes" id="UP000034883">
    <property type="component" value="Chromosome"/>
</dbReference>
<organism evidence="2 3">
    <name type="scientific">Sandaracinus amylolyticus</name>
    <dbReference type="NCBI Taxonomy" id="927083"/>
    <lineage>
        <taxon>Bacteria</taxon>
        <taxon>Pseudomonadati</taxon>
        <taxon>Myxococcota</taxon>
        <taxon>Polyangia</taxon>
        <taxon>Polyangiales</taxon>
        <taxon>Sandaracinaceae</taxon>
        <taxon>Sandaracinus</taxon>
    </lineage>
</organism>
<evidence type="ECO:0000313" key="3">
    <source>
        <dbReference type="Proteomes" id="UP000034883"/>
    </source>
</evidence>
<gene>
    <name evidence="2" type="ORF">DB32_005326</name>
</gene>
<dbReference type="KEGG" id="samy:DB32_005326"/>
<dbReference type="RefSeq" id="WP_053235349.1">
    <property type="nucleotide sequence ID" value="NZ_CP011125.1"/>
</dbReference>